<dbReference type="InterPro" id="IPR024548">
    <property type="entry name" value="Cu2_monoox_C"/>
</dbReference>
<dbReference type="Pfam" id="PF03712">
    <property type="entry name" value="Cu2_monoox_C"/>
    <property type="match status" value="1"/>
</dbReference>
<reference evidence="5" key="1">
    <citation type="submission" date="2023-10" db="EMBL/GenBank/DDBJ databases">
        <authorList>
            <person name="Chen Y."/>
            <person name="Shah S."/>
            <person name="Dougan E. K."/>
            <person name="Thang M."/>
            <person name="Chan C."/>
        </authorList>
    </citation>
    <scope>NUCLEOTIDE SEQUENCE [LARGE SCALE GENOMIC DNA]</scope>
</reference>
<sequence>MKGAQQFVVRQEGGAWVAEERYSTDYALPLLQETQDLTLIFAGEENGGTAWGLLLPRTSCGAGDRYPVEDVTRWMHWALGSSHSFAYHGSQRGQFHANLLSGPPTLPDLSGLDEVDLLMPDVDVVLGEGGTDPTNPYVCGIFDLAQVLPANRNVTDKHHVVKFAPKLSASSEQYVHHIILYGCENAASYGVSLSHNQVIGECESMPKGCGAMKWPWAVGSEDVVFPEDVGMPFGENLRWLALQVHYYNPQLDAGVKDSSGVMLIFSDALRTNDAAVFDLNGGTHHSHRDPLPAGQDDIALSATVVPKECTNAWDVPSINVLGVVYHGHLVGKSFNIDVTSSVDGSYRGMLRSEKRYDFNHQSLEPSLLKTISRGDELTFTCKYDTSSRTEPTEFGELTQNEMCWSAFTYYPAQAMTSAMMQGASHIQLPAANSDILPAQRAASNRAVRAMFEKTRRVVIAWRGLGVGMLVDASCEPLRGF</sequence>
<organism evidence="5 6">
    <name type="scientific">Prorocentrum cordatum</name>
    <dbReference type="NCBI Taxonomy" id="2364126"/>
    <lineage>
        <taxon>Eukaryota</taxon>
        <taxon>Sar</taxon>
        <taxon>Alveolata</taxon>
        <taxon>Dinophyceae</taxon>
        <taxon>Prorocentrales</taxon>
        <taxon>Prorocentraceae</taxon>
        <taxon>Prorocentrum</taxon>
    </lineage>
</organism>
<protein>
    <recommendedName>
        <fullName evidence="7">Peptidylglycine monooxygenase</fullName>
    </recommendedName>
</protein>
<evidence type="ECO:0000259" key="4">
    <source>
        <dbReference type="Pfam" id="PF03712"/>
    </source>
</evidence>
<keyword evidence="6" id="KW-1185">Reference proteome</keyword>
<gene>
    <name evidence="5" type="ORF">PCOR1329_LOCUS21546</name>
</gene>
<dbReference type="EMBL" id="CAUYUJ010007112">
    <property type="protein sequence ID" value="CAK0819592.1"/>
    <property type="molecule type" value="Genomic_DNA"/>
</dbReference>
<evidence type="ECO:0008006" key="7">
    <source>
        <dbReference type="Google" id="ProtNLM"/>
    </source>
</evidence>
<evidence type="ECO:0000259" key="3">
    <source>
        <dbReference type="Pfam" id="PF01082"/>
    </source>
</evidence>
<dbReference type="Proteomes" id="UP001189429">
    <property type="component" value="Unassembled WGS sequence"/>
</dbReference>
<evidence type="ECO:0000256" key="1">
    <source>
        <dbReference type="ARBA" id="ARBA00023157"/>
    </source>
</evidence>
<proteinExistence type="predicted"/>
<dbReference type="SUPFAM" id="SSF49742">
    <property type="entry name" value="PHM/PNGase F"/>
    <property type="match status" value="2"/>
</dbReference>
<evidence type="ECO:0000313" key="6">
    <source>
        <dbReference type="Proteomes" id="UP001189429"/>
    </source>
</evidence>
<accession>A0ABN9RP33</accession>
<dbReference type="PANTHER" id="PTHR10157:SF23">
    <property type="entry name" value="MOXD1 HOMOLOG 1"/>
    <property type="match status" value="1"/>
</dbReference>
<dbReference type="Gene3D" id="2.60.120.310">
    <property type="entry name" value="Copper type II, ascorbate-dependent monooxygenase, N-terminal domain"/>
    <property type="match status" value="1"/>
</dbReference>
<keyword evidence="2" id="KW-0325">Glycoprotein</keyword>
<comment type="caution">
    <text evidence="5">The sequence shown here is derived from an EMBL/GenBank/DDBJ whole genome shotgun (WGS) entry which is preliminary data.</text>
</comment>
<name>A0ABN9RP33_9DINO</name>
<dbReference type="InterPro" id="IPR000323">
    <property type="entry name" value="Cu2_ascorb_mOase_N"/>
</dbReference>
<dbReference type="Gene3D" id="2.60.120.230">
    <property type="match status" value="1"/>
</dbReference>
<evidence type="ECO:0000313" key="5">
    <source>
        <dbReference type="EMBL" id="CAK0819592.1"/>
    </source>
</evidence>
<dbReference type="InterPro" id="IPR000945">
    <property type="entry name" value="DBH-like"/>
</dbReference>
<dbReference type="PANTHER" id="PTHR10157">
    <property type="entry name" value="DOPAMINE BETA HYDROXYLASE RELATED"/>
    <property type="match status" value="1"/>
</dbReference>
<feature type="domain" description="Copper type II ascorbate-dependent monooxygenase C-terminal" evidence="4">
    <location>
        <begin position="282"/>
        <end position="419"/>
    </location>
</feature>
<dbReference type="InterPro" id="IPR036939">
    <property type="entry name" value="Cu2_ascorb_mOase_N_sf"/>
</dbReference>
<evidence type="ECO:0000256" key="2">
    <source>
        <dbReference type="ARBA" id="ARBA00023180"/>
    </source>
</evidence>
<feature type="domain" description="Copper type II ascorbate-dependent monooxygenase N-terminal" evidence="3">
    <location>
        <begin position="137"/>
        <end position="251"/>
    </location>
</feature>
<keyword evidence="1" id="KW-1015">Disulfide bond</keyword>
<dbReference type="InterPro" id="IPR008977">
    <property type="entry name" value="PHM/PNGase_F_dom_sf"/>
</dbReference>
<dbReference type="InterPro" id="IPR014784">
    <property type="entry name" value="Cu2_ascorb_mOase-like_C"/>
</dbReference>
<dbReference type="Pfam" id="PF01082">
    <property type="entry name" value="Cu2_monooxygen"/>
    <property type="match status" value="1"/>
</dbReference>